<dbReference type="RefSeq" id="WP_134135116.1">
    <property type="nucleotide sequence ID" value="NZ_JAVLSJ010000001.1"/>
</dbReference>
<name>A0ABU2EGK6_9BURK</name>
<dbReference type="EMBL" id="JAVLSJ010000001">
    <property type="protein sequence ID" value="MDR9847269.1"/>
    <property type="molecule type" value="Genomic_DNA"/>
</dbReference>
<protein>
    <recommendedName>
        <fullName evidence="4">Cardiolipin synthase N-terminal domain-containing protein</fullName>
    </recommendedName>
</protein>
<keyword evidence="1" id="KW-1133">Transmembrane helix</keyword>
<gene>
    <name evidence="2" type="ORF">RI048_03485</name>
</gene>
<sequence length="71" mass="7975">MLKAFLATMATTEDASWIFYVVALLQVSVAVLYLEKRFRHRTISTILLVVSALLVPLLLIAGFYFAMRPVA</sequence>
<proteinExistence type="predicted"/>
<evidence type="ECO:0000313" key="3">
    <source>
        <dbReference type="Proteomes" id="UP001246576"/>
    </source>
</evidence>
<feature type="transmembrane region" description="Helical" evidence="1">
    <location>
        <begin position="46"/>
        <end position="67"/>
    </location>
</feature>
<comment type="caution">
    <text evidence="2">The sequence shown here is derived from an EMBL/GenBank/DDBJ whole genome shotgun (WGS) entry which is preliminary data.</text>
</comment>
<keyword evidence="1" id="KW-0472">Membrane</keyword>
<keyword evidence="1" id="KW-0812">Transmembrane</keyword>
<dbReference type="Proteomes" id="UP001246576">
    <property type="component" value="Unassembled WGS sequence"/>
</dbReference>
<evidence type="ECO:0008006" key="4">
    <source>
        <dbReference type="Google" id="ProtNLM"/>
    </source>
</evidence>
<evidence type="ECO:0000313" key="2">
    <source>
        <dbReference type="EMBL" id="MDR9847269.1"/>
    </source>
</evidence>
<evidence type="ECO:0000256" key="1">
    <source>
        <dbReference type="SAM" id="Phobius"/>
    </source>
</evidence>
<feature type="transmembrane region" description="Helical" evidence="1">
    <location>
        <begin position="15"/>
        <end position="34"/>
    </location>
</feature>
<organism evidence="2 3">
    <name type="scientific">Herbaspirillum huttiense subsp. lycopersici</name>
    <dbReference type="NCBI Taxonomy" id="3074428"/>
    <lineage>
        <taxon>Bacteria</taxon>
        <taxon>Pseudomonadati</taxon>
        <taxon>Pseudomonadota</taxon>
        <taxon>Betaproteobacteria</taxon>
        <taxon>Burkholderiales</taxon>
        <taxon>Oxalobacteraceae</taxon>
        <taxon>Herbaspirillum</taxon>
    </lineage>
</organism>
<reference evidence="2" key="1">
    <citation type="submission" date="2023-09" db="EMBL/GenBank/DDBJ databases">
        <title>Description of first Herbaspirillum huttiense subsp. nephrolepsisexaltata and Herbaspirillum huttiense subsp. lycopersicon.</title>
        <authorList>
            <person name="Poudel M."/>
            <person name="Sharma A."/>
            <person name="Goss E."/>
            <person name="Tapia J.H."/>
            <person name="Harmon C.M."/>
            <person name="Jones J.B."/>
        </authorList>
    </citation>
    <scope>NUCLEOTIDE SEQUENCE</scope>
    <source>
        <strain evidence="2">SE1</strain>
    </source>
</reference>
<keyword evidence="3" id="KW-1185">Reference proteome</keyword>
<accession>A0ABU2EGK6</accession>